<dbReference type="InterPro" id="IPR007163">
    <property type="entry name" value="VCA0040-like"/>
</dbReference>
<feature type="transmembrane region" description="Helical" evidence="1">
    <location>
        <begin position="140"/>
        <end position="163"/>
    </location>
</feature>
<feature type="transmembrane region" description="Helical" evidence="1">
    <location>
        <begin position="6"/>
        <end position="32"/>
    </location>
</feature>
<dbReference type="EMBL" id="CP051151">
    <property type="protein sequence ID" value="QLY39439.1"/>
    <property type="molecule type" value="Genomic_DNA"/>
</dbReference>
<keyword evidence="1" id="KW-0472">Membrane</keyword>
<dbReference type="Proteomes" id="UP000512167">
    <property type="component" value="Chromosome"/>
</dbReference>
<sequence>MFLELIIKGFIVGIAFIIPGVSGGTLAVYLGIYKKLLDSIGNIFTDFKNSMKFLIPFAIGGVISVLGLAKLFGILIEWNSYIVLMFFIGLLAGGLKHIYLKSQVKSLHLPSLISGGLAFMLLLLVIIIDKTKSTEGIEYFNLVFTDYLIIIGLGIVGATTMIIPGISGSAMLMVLGFYTAIVTNVIGNVLNFDNLSYNLRVLVFFALGIFIGIILFSKLISFLLDKYPKQTYFAILGFIIASIIGVFLEIKDPNSNVSFENQKPIYQDLWTYISENPWIVIIGLTLLVLGYISSQYLTKIELKGSQNES</sequence>
<feature type="transmembrane region" description="Helical" evidence="1">
    <location>
        <begin position="202"/>
        <end position="224"/>
    </location>
</feature>
<proteinExistence type="predicted"/>
<feature type="transmembrane region" description="Helical" evidence="1">
    <location>
        <begin position="231"/>
        <end position="250"/>
    </location>
</feature>
<dbReference type="PANTHER" id="PTHR37308">
    <property type="entry name" value="INTEGRAL MEMBRANE PROTEIN"/>
    <property type="match status" value="1"/>
</dbReference>
<feature type="transmembrane region" description="Helical" evidence="1">
    <location>
        <begin position="78"/>
        <end position="95"/>
    </location>
</feature>
<keyword evidence="3" id="KW-1185">Reference proteome</keyword>
<feature type="transmembrane region" description="Helical" evidence="1">
    <location>
        <begin position="53"/>
        <end position="72"/>
    </location>
</feature>
<protein>
    <submittedName>
        <fullName evidence="2">DUF368 domain-containing protein</fullName>
    </submittedName>
</protein>
<feature type="transmembrane region" description="Helical" evidence="1">
    <location>
        <begin position="278"/>
        <end position="297"/>
    </location>
</feature>
<dbReference type="KEGG" id="tbk:HF295_00615"/>
<accession>A0A7L6N4E2</accession>
<evidence type="ECO:0000256" key="1">
    <source>
        <dbReference type="SAM" id="Phobius"/>
    </source>
</evidence>
<keyword evidence="1" id="KW-0812">Transmembrane</keyword>
<dbReference type="PANTHER" id="PTHR37308:SF1">
    <property type="entry name" value="POLYPRENYL-PHOSPHATE TRANSPORTER"/>
    <property type="match status" value="1"/>
</dbReference>
<organism evidence="2 3">
    <name type="scientific">Hujiaoplasma nucleasis</name>
    <dbReference type="NCBI Taxonomy" id="2725268"/>
    <lineage>
        <taxon>Bacteria</taxon>
        <taxon>Bacillati</taxon>
        <taxon>Mycoplasmatota</taxon>
        <taxon>Mollicutes</taxon>
        <taxon>Candidatus Izemoplasmatales</taxon>
        <taxon>Hujiaoplasmataceae</taxon>
        <taxon>Hujiaoplasma</taxon>
    </lineage>
</organism>
<dbReference type="Pfam" id="PF04018">
    <property type="entry name" value="VCA0040-like"/>
    <property type="match status" value="1"/>
</dbReference>
<gene>
    <name evidence="2" type="ORF">HF295_00615</name>
</gene>
<evidence type="ECO:0000313" key="2">
    <source>
        <dbReference type="EMBL" id="QLY39439.1"/>
    </source>
</evidence>
<dbReference type="RefSeq" id="WP_312031907.1">
    <property type="nucleotide sequence ID" value="NZ_CP051151.1"/>
</dbReference>
<feature type="transmembrane region" description="Helical" evidence="1">
    <location>
        <begin position="170"/>
        <end position="190"/>
    </location>
</feature>
<keyword evidence="1" id="KW-1133">Transmembrane helix</keyword>
<name>A0A7L6N4E2_9MOLU</name>
<feature type="transmembrane region" description="Helical" evidence="1">
    <location>
        <begin position="107"/>
        <end position="128"/>
    </location>
</feature>
<evidence type="ECO:0000313" key="3">
    <source>
        <dbReference type="Proteomes" id="UP000512167"/>
    </source>
</evidence>
<dbReference type="AlphaFoldDB" id="A0A7L6N4E2"/>
<reference evidence="2 3" key="1">
    <citation type="submission" date="2020-04" db="EMBL/GenBank/DDBJ databases">
        <authorList>
            <person name="Zheng R.K."/>
            <person name="Sun C.M."/>
        </authorList>
    </citation>
    <scope>NUCLEOTIDE SEQUENCE [LARGE SCALE GENOMIC DNA]</scope>
    <source>
        <strain evidence="3">zrk29</strain>
    </source>
</reference>